<proteinExistence type="predicted"/>
<evidence type="ECO:0000313" key="5">
    <source>
        <dbReference type="EMBL" id="KAK5644249.1"/>
    </source>
</evidence>
<keyword evidence="6" id="KW-1185">Reference proteome</keyword>
<gene>
    <name evidence="5" type="ORF">RI129_008094</name>
</gene>
<dbReference type="InterPro" id="IPR007781">
    <property type="entry name" value="NAGLU"/>
</dbReference>
<accession>A0AAN7VHI9</accession>
<dbReference type="Gene3D" id="3.30.379.10">
    <property type="entry name" value="Chitobiase/beta-hexosaminidase domain 2-like"/>
    <property type="match status" value="1"/>
</dbReference>
<evidence type="ECO:0000259" key="4">
    <source>
        <dbReference type="Pfam" id="PF12972"/>
    </source>
</evidence>
<dbReference type="InterPro" id="IPR024733">
    <property type="entry name" value="NAGLU_tim-barrel"/>
</dbReference>
<reference evidence="5 6" key="1">
    <citation type="journal article" date="2024" name="Insects">
        <title>An Improved Chromosome-Level Genome Assembly of the Firefly Pyrocoelia pectoralis.</title>
        <authorList>
            <person name="Fu X."/>
            <person name="Meyer-Rochow V.B."/>
            <person name="Ballantyne L."/>
            <person name="Zhu X."/>
        </authorList>
    </citation>
    <scope>NUCLEOTIDE SEQUENCE [LARGE SCALE GENOMIC DNA]</scope>
    <source>
        <strain evidence="5">XCY_ONT2</strain>
    </source>
</reference>
<dbReference type="Proteomes" id="UP001329430">
    <property type="component" value="Chromosome 5"/>
</dbReference>
<dbReference type="Pfam" id="PF05089">
    <property type="entry name" value="NAGLU"/>
    <property type="match status" value="1"/>
</dbReference>
<feature type="domain" description="Alpha-N-acetylglucosaminidase tim-barrel" evidence="2">
    <location>
        <begin position="136"/>
        <end position="470"/>
    </location>
</feature>
<evidence type="ECO:0000256" key="1">
    <source>
        <dbReference type="ARBA" id="ARBA00022801"/>
    </source>
</evidence>
<feature type="domain" description="Alpha-N-acetylglucosaminidase N-terminal" evidence="3">
    <location>
        <begin position="40"/>
        <end position="123"/>
    </location>
</feature>
<dbReference type="AlphaFoldDB" id="A0AAN7VHI9"/>
<dbReference type="Gene3D" id="3.20.20.80">
    <property type="entry name" value="Glycosidases"/>
    <property type="match status" value="1"/>
</dbReference>
<protein>
    <recommendedName>
        <fullName evidence="7">Alpha-N-acetylglucosaminidase</fullName>
    </recommendedName>
</protein>
<sequence>MLRIDVMISFIFSKIVINVTTGRSTFSHIKTNVSDKTQQEAVENLIVRLIPEDAHKFSIIVDGNIAVKDKDVFKLERLSSGVVQITGSTGVSAATGFHHYLKYYCSCHISWEASNLNLPPQLPHVNTTVRAQDRFRYYQNVCTASYSFTWWQWKDWEKHIDWMALNSYNLVLALTGVEAIWKRVYLRLNMTEVEIEAHFPGPAFLAWGRMGNIRGWGGPLSNYWHDQSLALQHKILNRMRSFGIVPVLPAFAGHVPRAFHRLFPNANVIKTEQWNKFTDTYCCPYLLDPTHPLFQTVANMFMEELIHEFGTDHMYSCDTFNEMLPDNRDVSYLHTVGHAVYSGMSSFDSGAIWVMQNWLFVHESTFWTTDRAKALLTSVPQGKMLVLDLQSEQHPQYRRFDSYYGQPYIWCMLHDFGGTLGMFGSLHTINTEVSKARDQVNGTMVGSGITPEGINQNYIVYDFMSEASWRSEPVDLTTWITKYVIRRYGETNEMAIKGWQILKDSVYNFTSIIPMRGKYAITRKPSTRITTWIWYDICDLLQAWKFLLQASQSYQQSSAYRHDLTDLTRQVLQVLGDHYYKKLKQNFRLKNRNQFQEAASTFLDLFQDMERTLRTSEAFLLGKWLNAAKNLARSNSEEEKMYEYNARNQITLWGPNGEIFDYANKQWSGMIADYYYQRWLLFVTSMNASLVQNITFDEAKVARSIFEEVEEPFTFSRKVYPDYPSGDIVLIAQDVMEKWWPKQHCRFARDNDFSFKDLFEVSPTVILV</sequence>
<dbReference type="PANTHER" id="PTHR12872:SF1">
    <property type="entry name" value="ALPHA-N-ACETYLGLUCOSAMINIDASE"/>
    <property type="match status" value="1"/>
</dbReference>
<dbReference type="Pfam" id="PF12972">
    <property type="entry name" value="NAGLU_C"/>
    <property type="match status" value="1"/>
</dbReference>
<dbReference type="EMBL" id="JAVRBK010000005">
    <property type="protein sequence ID" value="KAK5644249.1"/>
    <property type="molecule type" value="Genomic_DNA"/>
</dbReference>
<evidence type="ECO:0000313" key="6">
    <source>
        <dbReference type="Proteomes" id="UP001329430"/>
    </source>
</evidence>
<dbReference type="Pfam" id="PF12971">
    <property type="entry name" value="NAGLU_N"/>
    <property type="match status" value="1"/>
</dbReference>
<dbReference type="InterPro" id="IPR024732">
    <property type="entry name" value="NAGLU_C"/>
</dbReference>
<feature type="domain" description="Alpha-N-acetylglucosaminidase C-terminal" evidence="4">
    <location>
        <begin position="479"/>
        <end position="738"/>
    </location>
</feature>
<name>A0AAN7VHI9_9COLE</name>
<dbReference type="PANTHER" id="PTHR12872">
    <property type="entry name" value="ALPHA-N-ACETYLGLUCOSAMINIDASE"/>
    <property type="match status" value="1"/>
</dbReference>
<dbReference type="InterPro" id="IPR029018">
    <property type="entry name" value="Hex-like_dom2"/>
</dbReference>
<keyword evidence="1" id="KW-0378">Hydrolase</keyword>
<dbReference type="GO" id="GO:0016787">
    <property type="term" value="F:hydrolase activity"/>
    <property type="evidence" value="ECO:0007669"/>
    <property type="project" value="UniProtKB-KW"/>
</dbReference>
<comment type="caution">
    <text evidence="5">The sequence shown here is derived from an EMBL/GenBank/DDBJ whole genome shotgun (WGS) entry which is preliminary data.</text>
</comment>
<dbReference type="Gene3D" id="1.20.120.670">
    <property type="entry name" value="N-acetyl-b-d-glucoasminidase"/>
    <property type="match status" value="1"/>
</dbReference>
<evidence type="ECO:0000259" key="2">
    <source>
        <dbReference type="Pfam" id="PF05089"/>
    </source>
</evidence>
<organism evidence="5 6">
    <name type="scientific">Pyrocoelia pectoralis</name>
    <dbReference type="NCBI Taxonomy" id="417401"/>
    <lineage>
        <taxon>Eukaryota</taxon>
        <taxon>Metazoa</taxon>
        <taxon>Ecdysozoa</taxon>
        <taxon>Arthropoda</taxon>
        <taxon>Hexapoda</taxon>
        <taxon>Insecta</taxon>
        <taxon>Pterygota</taxon>
        <taxon>Neoptera</taxon>
        <taxon>Endopterygota</taxon>
        <taxon>Coleoptera</taxon>
        <taxon>Polyphaga</taxon>
        <taxon>Elateriformia</taxon>
        <taxon>Elateroidea</taxon>
        <taxon>Lampyridae</taxon>
        <taxon>Lampyrinae</taxon>
        <taxon>Pyrocoelia</taxon>
    </lineage>
</organism>
<evidence type="ECO:0008006" key="7">
    <source>
        <dbReference type="Google" id="ProtNLM"/>
    </source>
</evidence>
<evidence type="ECO:0000259" key="3">
    <source>
        <dbReference type="Pfam" id="PF12971"/>
    </source>
</evidence>
<dbReference type="InterPro" id="IPR024240">
    <property type="entry name" value="NAGLU_N"/>
</dbReference>